<dbReference type="SUPFAM" id="SSF143447">
    <property type="entry name" value="AMMECR1-like"/>
    <property type="match status" value="1"/>
</dbReference>
<accession>G0EF47</accession>
<dbReference type="Pfam" id="PF01871">
    <property type="entry name" value="AMMECR1"/>
    <property type="match status" value="1"/>
</dbReference>
<dbReference type="AlphaFoldDB" id="G0EF47"/>
<dbReference type="EMBL" id="CP002838">
    <property type="protein sequence ID" value="AEM38944.1"/>
    <property type="molecule type" value="Genomic_DNA"/>
</dbReference>
<dbReference type="NCBIfam" id="TIGR00296">
    <property type="entry name" value="TIGR00296 family protein"/>
    <property type="match status" value="1"/>
</dbReference>
<dbReference type="Gene3D" id="3.30.700.20">
    <property type="entry name" value="Hypothetical protein ph0010, domain 1"/>
    <property type="match status" value="1"/>
</dbReference>
<dbReference type="PANTHER" id="PTHR13016">
    <property type="entry name" value="AMMECR1 HOMOLOG"/>
    <property type="match status" value="1"/>
</dbReference>
<dbReference type="eggNOG" id="arCOG01336">
    <property type="taxonomic scope" value="Archaea"/>
</dbReference>
<evidence type="ECO:0000256" key="1">
    <source>
        <dbReference type="HAMAP-Rule" id="MF_00645"/>
    </source>
</evidence>
<sequence>MARIEQVRPEELRFEEGAFLVRLARRAVEYYFETGKKLEPPEDTPERLWRPGAAFVTIQVFRSYEVRELRGCIGYVEAVKPLVEAVIDVALQSAFEDPRFPPLRREELPMVTFEVSVLGPLEELPRDPESRPRSFEIGRHGLVARRGWFQGLLLPEVPVEYLWDEETFLAETCVKAGMEPSCWLDPETEFYRFSGRIWRERDPETRVIEERDLREELRRRLGVAQG</sequence>
<dbReference type="PROSITE" id="PS51112">
    <property type="entry name" value="AMMECR1"/>
    <property type="match status" value="1"/>
</dbReference>
<keyword evidence="4" id="KW-1185">Reference proteome</keyword>
<dbReference type="Gene3D" id="3.30.1490.150">
    <property type="entry name" value="Hypothetical protein ph0010, domain 2"/>
    <property type="match status" value="1"/>
</dbReference>
<dbReference type="HAMAP" id="MF_00645">
    <property type="entry name" value="AMMECR1"/>
    <property type="match status" value="1"/>
</dbReference>
<dbReference type="InterPro" id="IPR023472">
    <property type="entry name" value="Uncharacterised_MJ0810"/>
</dbReference>
<feature type="domain" description="AMMECR1" evidence="2">
    <location>
        <begin position="15"/>
        <end position="209"/>
    </location>
</feature>
<dbReference type="InterPro" id="IPR023473">
    <property type="entry name" value="AMMECR1"/>
</dbReference>
<proteinExistence type="inferred from homology"/>
<reference evidence="3 4" key="1">
    <citation type="journal article" date="2011" name="Stand. Genomic Sci.">
        <title>Complete genome sequence of the hyperthermophilic chemolithoautotroph Pyrolobus fumarii type strain (1A).</title>
        <authorList>
            <person name="Anderson I."/>
            <person name="Goker M."/>
            <person name="Nolan M."/>
            <person name="Lucas S."/>
            <person name="Hammon N."/>
            <person name="Deshpande S."/>
            <person name="Cheng J.F."/>
            <person name="Tapia R."/>
            <person name="Han C."/>
            <person name="Goodwin L."/>
            <person name="Pitluck S."/>
            <person name="Huntemann M."/>
            <person name="Liolios K."/>
            <person name="Ivanova N."/>
            <person name="Pagani I."/>
            <person name="Mavromatis K."/>
            <person name="Ovchinikova G."/>
            <person name="Pati A."/>
            <person name="Chen A."/>
            <person name="Palaniappan K."/>
            <person name="Land M."/>
            <person name="Hauser L."/>
            <person name="Brambilla E.M."/>
            <person name="Huber H."/>
            <person name="Yasawong M."/>
            <person name="Rohde M."/>
            <person name="Spring S."/>
            <person name="Abt B."/>
            <person name="Sikorski J."/>
            <person name="Wirth R."/>
            <person name="Detter J.C."/>
            <person name="Woyke T."/>
            <person name="Bristow J."/>
            <person name="Eisen J.A."/>
            <person name="Markowitz V."/>
            <person name="Hugenholtz P."/>
            <person name="Kyrpides N.C."/>
            <person name="Klenk H.P."/>
            <person name="Lapidus A."/>
        </authorList>
    </citation>
    <scope>NUCLEOTIDE SEQUENCE [LARGE SCALE GENOMIC DNA]</scope>
    <source>
        <strain evidence="4">DSM 11204 / 1A</strain>
    </source>
</reference>
<protein>
    <recommendedName>
        <fullName evidence="1">Protein Pyrfu_1076</fullName>
    </recommendedName>
</protein>
<dbReference type="InterPro" id="IPR002733">
    <property type="entry name" value="AMMECR1_domain"/>
</dbReference>
<dbReference type="Proteomes" id="UP000001037">
    <property type="component" value="Chromosome"/>
</dbReference>
<dbReference type="FunCoup" id="G0EF47">
    <property type="interactions" value="24"/>
</dbReference>
<dbReference type="NCBIfam" id="TIGR04335">
    <property type="entry name" value="AmmeMemoSam_A"/>
    <property type="match status" value="1"/>
</dbReference>
<dbReference type="InterPro" id="IPR027623">
    <property type="entry name" value="AmmeMemoSam_A"/>
</dbReference>
<dbReference type="OrthoDB" id="25187at2157"/>
<name>G0EF47_PYRF1</name>
<dbReference type="InterPro" id="IPR027485">
    <property type="entry name" value="AMMECR1_N"/>
</dbReference>
<dbReference type="KEGG" id="pfm:Pyrfu_1076"/>
<dbReference type="InParanoid" id="G0EF47"/>
<evidence type="ECO:0000259" key="2">
    <source>
        <dbReference type="PROSITE" id="PS51112"/>
    </source>
</evidence>
<dbReference type="PANTHER" id="PTHR13016:SF0">
    <property type="entry name" value="AMME SYNDROME CANDIDATE GENE 1 PROTEIN"/>
    <property type="match status" value="1"/>
</dbReference>
<evidence type="ECO:0000313" key="3">
    <source>
        <dbReference type="EMBL" id="AEM38944.1"/>
    </source>
</evidence>
<dbReference type="STRING" id="694429.Pyrfu_1076"/>
<evidence type="ECO:0000313" key="4">
    <source>
        <dbReference type="Proteomes" id="UP000001037"/>
    </source>
</evidence>
<organism evidence="3 4">
    <name type="scientific">Pyrolobus fumarii (strain DSM 11204 / 1A)</name>
    <dbReference type="NCBI Taxonomy" id="694429"/>
    <lineage>
        <taxon>Archaea</taxon>
        <taxon>Thermoproteota</taxon>
        <taxon>Thermoprotei</taxon>
        <taxon>Desulfurococcales</taxon>
        <taxon>Pyrodictiaceae</taxon>
        <taxon>Pyrolobus</taxon>
    </lineage>
</organism>
<dbReference type="InterPro" id="IPR036071">
    <property type="entry name" value="AMMECR1_dom_sf"/>
</dbReference>
<gene>
    <name evidence="3" type="ordered locus">Pyrfu_1076</name>
</gene>
<dbReference type="GeneID" id="11139553"/>
<dbReference type="HOGENOM" id="CLU_095686_1_1_2"/>
<dbReference type="RefSeq" id="WP_014026621.1">
    <property type="nucleotide sequence ID" value="NC_015931.1"/>
</dbReference>